<reference evidence="1 2" key="1">
    <citation type="submission" date="2016-03" db="EMBL/GenBank/DDBJ databases">
        <authorList>
            <person name="Devillers H."/>
        </authorList>
    </citation>
    <scope>NUCLEOTIDE SEQUENCE [LARGE SCALE GENOMIC DNA]</scope>
    <source>
        <strain evidence="1">CBS 6772</strain>
    </source>
</reference>
<proteinExistence type="predicted"/>
<dbReference type="OMA" id="ECRANRQ"/>
<keyword evidence="2" id="KW-1185">Reference proteome</keyword>
<accession>A0A1G4MJ65</accession>
<organism evidence="1 2">
    <name type="scientific">Lachancea fermentati</name>
    <name type="common">Zygosaccharomyces fermentati</name>
    <dbReference type="NCBI Taxonomy" id="4955"/>
    <lineage>
        <taxon>Eukaryota</taxon>
        <taxon>Fungi</taxon>
        <taxon>Dikarya</taxon>
        <taxon>Ascomycota</taxon>
        <taxon>Saccharomycotina</taxon>
        <taxon>Saccharomycetes</taxon>
        <taxon>Saccharomycetales</taxon>
        <taxon>Saccharomycetaceae</taxon>
        <taxon>Lachancea</taxon>
    </lineage>
</organism>
<dbReference type="Proteomes" id="UP000190831">
    <property type="component" value="Chromosome H"/>
</dbReference>
<gene>
    <name evidence="1" type="ORF">LAFE_0H01772G</name>
</gene>
<sequence>MENSADSFEYILHLTKLLSTECRSTRQETDHIEQLLKRLAKLTQVSYEDLSREPSSEVREKYEKLNEKSEEEKLVDENLSLLYQIEHQECMNRRIWGMIDQIDDLLASIKKFVVEQKAHRSRNERQFIESIFGKRVANLEASIKDLSRNRETSFQKIELLIKELQYICSEIEWSKIPESKYGQELRQKLTSVENKYDIKLK</sequence>
<name>A0A1G4MJ65_LACFM</name>
<dbReference type="AlphaFoldDB" id="A0A1G4MJ65"/>
<protein>
    <submittedName>
        <fullName evidence="1">LAFE_0H01772g1_1</fullName>
    </submittedName>
</protein>
<dbReference type="STRING" id="4955.A0A1G4MJ65"/>
<evidence type="ECO:0000313" key="1">
    <source>
        <dbReference type="EMBL" id="SCW03912.1"/>
    </source>
</evidence>
<dbReference type="OrthoDB" id="4031914at2759"/>
<dbReference type="EMBL" id="LT598491">
    <property type="protein sequence ID" value="SCW03912.1"/>
    <property type="molecule type" value="Genomic_DNA"/>
</dbReference>
<evidence type="ECO:0000313" key="2">
    <source>
        <dbReference type="Proteomes" id="UP000190831"/>
    </source>
</evidence>